<dbReference type="Proteomes" id="UP000004200">
    <property type="component" value="Unassembled WGS sequence"/>
</dbReference>
<accession>G2E5C7</accession>
<proteinExistence type="predicted"/>
<evidence type="ECO:0000313" key="1">
    <source>
        <dbReference type="EMBL" id="EGV28839.1"/>
    </source>
</evidence>
<protein>
    <submittedName>
        <fullName evidence="1">Uncharacterized protein</fullName>
    </submittedName>
</protein>
<gene>
    <name evidence="1" type="ORF">ThidrDRAFT_3490</name>
</gene>
<sequence length="41" mass="4844">MWQFFNYFVAREWSEAYPLAGLAKCQDVCNEMCFAYPNTTP</sequence>
<evidence type="ECO:0000313" key="2">
    <source>
        <dbReference type="Proteomes" id="UP000004200"/>
    </source>
</evidence>
<reference evidence="1 2" key="1">
    <citation type="submission" date="2011-06" db="EMBL/GenBank/DDBJ databases">
        <title>The draft genome of Thiorhodococcus drewsii AZ1.</title>
        <authorList>
            <consortium name="US DOE Joint Genome Institute (JGI-PGF)"/>
            <person name="Lucas S."/>
            <person name="Han J."/>
            <person name="Lapidus A."/>
            <person name="Cheng J.-F."/>
            <person name="Goodwin L."/>
            <person name="Pitluck S."/>
            <person name="Peters L."/>
            <person name="Land M.L."/>
            <person name="Hauser L."/>
            <person name="Vogl K."/>
            <person name="Liu Z."/>
            <person name="Imhoff J."/>
            <person name="Thiel V."/>
            <person name="Frigaard N.-U."/>
            <person name="Bryant D.A."/>
            <person name="Woyke T.J."/>
        </authorList>
    </citation>
    <scope>NUCLEOTIDE SEQUENCE [LARGE SCALE GENOMIC DNA]</scope>
    <source>
        <strain evidence="1 2">AZ1</strain>
    </source>
</reference>
<dbReference type="AlphaFoldDB" id="G2E5C7"/>
<comment type="caution">
    <text evidence="1">The sequence shown here is derived from an EMBL/GenBank/DDBJ whole genome shotgun (WGS) entry which is preliminary data.</text>
</comment>
<name>G2E5C7_9GAMM</name>
<organism evidence="1 2">
    <name type="scientific">Thiorhodococcus drewsii AZ1</name>
    <dbReference type="NCBI Taxonomy" id="765913"/>
    <lineage>
        <taxon>Bacteria</taxon>
        <taxon>Pseudomonadati</taxon>
        <taxon>Pseudomonadota</taxon>
        <taxon>Gammaproteobacteria</taxon>
        <taxon>Chromatiales</taxon>
        <taxon>Chromatiaceae</taxon>
        <taxon>Thiorhodococcus</taxon>
    </lineage>
</organism>
<dbReference type="EMBL" id="AFWT01000030">
    <property type="protein sequence ID" value="EGV28839.1"/>
    <property type="molecule type" value="Genomic_DNA"/>
</dbReference>
<keyword evidence="2" id="KW-1185">Reference proteome</keyword>